<dbReference type="PANTHER" id="PTHR10363">
    <property type="entry name" value="BLEOMYCIN HYDROLASE"/>
    <property type="match status" value="1"/>
</dbReference>
<keyword evidence="7 9" id="KW-0378">Hydrolase</keyword>
<keyword evidence="8 9" id="KW-0788">Thiol protease</keyword>
<comment type="catalytic activity">
    <reaction evidence="1 9">
        <text>Inactivates bleomycin B2 (a cytotoxic glycometallopeptide) by hydrolysis of a carboxyamide bond of beta-aminoalanine, but also shows general aminopeptidase activity. The specificity varies somewhat with source, but amino acid arylamides of Met, Leu and Ala are preferred.</text>
        <dbReference type="EC" id="3.4.22.40"/>
    </reaction>
</comment>
<comment type="subcellular location">
    <subcellularLocation>
        <location evidence="2 9">Cytoplasm</location>
    </subcellularLocation>
</comment>
<dbReference type="PIRSF" id="PIRSF005700">
    <property type="entry name" value="PepC"/>
    <property type="match status" value="1"/>
</dbReference>
<keyword evidence="12" id="KW-1185">Reference proteome</keyword>
<proteinExistence type="inferred from homology"/>
<reference evidence="11 12" key="1">
    <citation type="journal article" date="2018" name="Nat. Ecol. Evol.">
        <title>Shark genomes provide insights into elasmobranch evolution and the origin of vertebrates.</title>
        <authorList>
            <person name="Hara Y"/>
            <person name="Yamaguchi K"/>
            <person name="Onimaru K"/>
            <person name="Kadota M"/>
            <person name="Koyanagi M"/>
            <person name="Keeley SD"/>
            <person name="Tatsumi K"/>
            <person name="Tanaka K"/>
            <person name="Motone F"/>
            <person name="Kageyama Y"/>
            <person name="Nozu R"/>
            <person name="Adachi N"/>
            <person name="Nishimura O"/>
            <person name="Nakagawa R"/>
            <person name="Tanegashima C"/>
            <person name="Kiyatake I"/>
            <person name="Matsumoto R"/>
            <person name="Murakumo K"/>
            <person name="Nishida K"/>
            <person name="Terakita A"/>
            <person name="Kuratani S"/>
            <person name="Sato K"/>
            <person name="Hyodo S Kuraku.S."/>
        </authorList>
    </citation>
    <scope>NUCLEOTIDE SEQUENCE [LARGE SCALE GENOMIC DNA]</scope>
</reference>
<accession>A0A401SQU5</accession>
<dbReference type="AlphaFoldDB" id="A0A401SQU5"/>
<evidence type="ECO:0000256" key="6">
    <source>
        <dbReference type="ARBA" id="ARBA00022670"/>
    </source>
</evidence>
<dbReference type="OrthoDB" id="2666448at2759"/>
<dbReference type="EC" id="3.4.22.40" evidence="3 9"/>
<feature type="active site" evidence="10">
    <location>
        <position position="72"/>
    </location>
</feature>
<gene>
    <name evidence="11" type="ORF">chiPu_0011221</name>
</gene>
<dbReference type="GO" id="GO:0009636">
    <property type="term" value="P:response to toxic substance"/>
    <property type="evidence" value="ECO:0007669"/>
    <property type="project" value="TreeGrafter"/>
</dbReference>
<dbReference type="OMA" id="QSYTFFW"/>
<dbReference type="GO" id="GO:0004197">
    <property type="term" value="F:cysteine-type endopeptidase activity"/>
    <property type="evidence" value="ECO:0007669"/>
    <property type="project" value="UniProtKB-EC"/>
</dbReference>
<evidence type="ECO:0000256" key="4">
    <source>
        <dbReference type="ARBA" id="ARBA00022227"/>
    </source>
</evidence>
<evidence type="ECO:0000256" key="1">
    <source>
        <dbReference type="ARBA" id="ARBA00000423"/>
    </source>
</evidence>
<feature type="active site" evidence="10">
    <location>
        <position position="399"/>
    </location>
</feature>
<protein>
    <recommendedName>
        <fullName evidence="4 9">Bleomycin hydrolase</fullName>
        <ecNumber evidence="3 9">3.4.22.40</ecNumber>
    </recommendedName>
</protein>
<dbReference type="Gene3D" id="3.90.70.10">
    <property type="entry name" value="Cysteine proteinases"/>
    <property type="match status" value="1"/>
</dbReference>
<dbReference type="InterPro" id="IPR000169">
    <property type="entry name" value="Pept_cys_AS"/>
</dbReference>
<dbReference type="PROSITE" id="PS00139">
    <property type="entry name" value="THIOL_PROTEASE_CYS"/>
    <property type="match status" value="1"/>
</dbReference>
<evidence type="ECO:0000256" key="8">
    <source>
        <dbReference type="ARBA" id="ARBA00022807"/>
    </source>
</evidence>
<dbReference type="InterPro" id="IPR025660">
    <property type="entry name" value="Pept_his_AS"/>
</dbReference>
<dbReference type="GO" id="GO:0006508">
    <property type="term" value="P:proteolysis"/>
    <property type="evidence" value="ECO:0007669"/>
    <property type="project" value="UniProtKB-KW"/>
</dbReference>
<dbReference type="SUPFAM" id="SSF54001">
    <property type="entry name" value="Cysteine proteinases"/>
    <property type="match status" value="1"/>
</dbReference>
<comment type="caution">
    <text evidence="11">The sequence shown here is derived from an EMBL/GenBank/DDBJ whole genome shotgun (WGS) entry which is preliminary data.</text>
</comment>
<feature type="active site" evidence="10">
    <location>
        <position position="375"/>
    </location>
</feature>
<dbReference type="GO" id="GO:0005737">
    <property type="term" value="C:cytoplasm"/>
    <property type="evidence" value="ECO:0007669"/>
    <property type="project" value="UniProtKB-SubCell"/>
</dbReference>
<evidence type="ECO:0000256" key="5">
    <source>
        <dbReference type="ARBA" id="ARBA00022490"/>
    </source>
</evidence>
<dbReference type="EMBL" id="BEZZ01000459">
    <property type="protein sequence ID" value="GCC32757.1"/>
    <property type="molecule type" value="Genomic_DNA"/>
</dbReference>
<evidence type="ECO:0000256" key="9">
    <source>
        <dbReference type="PIRNR" id="PIRNR005700"/>
    </source>
</evidence>
<name>A0A401SQU5_CHIPU</name>
<evidence type="ECO:0000256" key="10">
    <source>
        <dbReference type="PIRSR" id="PIRSR005700-1"/>
    </source>
</evidence>
<evidence type="ECO:0000313" key="12">
    <source>
        <dbReference type="Proteomes" id="UP000287033"/>
    </source>
</evidence>
<dbReference type="CDD" id="cd00585">
    <property type="entry name" value="Peptidase_C1B"/>
    <property type="match status" value="1"/>
</dbReference>
<sequence length="457" mass="52756">MPAGLCPEKLVAFTKNFNDVPHYNLAQNIATSGDLLQAYLQRKVVQETLQVFKHVIPAEGKPVTNQKNTGRCWIFSCLNVMRLPLMKKFNIEEFEFSQSYLFFWDKIERCYYFLNAFIEVAQRTGEKEEPFDGRLLQYLLMHPTNDGGQWDMLVNLIEKYGVMPKKCFPESYSSEASKAMNDVLNHKLREYCYRLRKMVKNGSSDEELSAEKDNMIEEVFRIVNICLGTPPKTFTWEFRDKEKNYQNIGPLTPLQFYTEHVKPVFNMEDKVCLVNDPRSFNPYGKLYTVDFLNNMVNGRKTLYINQPIEVLKESAAASIKDGEAVWFGCDVGKDFCSKLGINDPKIFNRELVFGVSLGNLGKAERLMFGESQMTHAMVLTGFSEKVESEAEFEKWRVENSWGEESGNKGYLVLLDDWFTDYVFEVVVDKKYISAEVLKIMEQEPKVLPAWDPMGALA</sequence>
<dbReference type="GO" id="GO:0043418">
    <property type="term" value="P:homocysteine catabolic process"/>
    <property type="evidence" value="ECO:0007669"/>
    <property type="project" value="TreeGrafter"/>
</dbReference>
<organism evidence="11 12">
    <name type="scientific">Chiloscyllium punctatum</name>
    <name type="common">Brownbanded bambooshark</name>
    <name type="synonym">Hemiscyllium punctatum</name>
    <dbReference type="NCBI Taxonomy" id="137246"/>
    <lineage>
        <taxon>Eukaryota</taxon>
        <taxon>Metazoa</taxon>
        <taxon>Chordata</taxon>
        <taxon>Craniata</taxon>
        <taxon>Vertebrata</taxon>
        <taxon>Chondrichthyes</taxon>
        <taxon>Elasmobranchii</taxon>
        <taxon>Galeomorphii</taxon>
        <taxon>Galeoidea</taxon>
        <taxon>Orectolobiformes</taxon>
        <taxon>Hemiscylliidae</taxon>
        <taxon>Chiloscyllium</taxon>
    </lineage>
</organism>
<dbReference type="GO" id="GO:0070005">
    <property type="term" value="F:cysteine-type aminopeptidase activity"/>
    <property type="evidence" value="ECO:0007669"/>
    <property type="project" value="InterPro"/>
</dbReference>
<comment type="similarity">
    <text evidence="9">Belongs to the peptidase C1 family.</text>
</comment>
<evidence type="ECO:0000256" key="3">
    <source>
        <dbReference type="ARBA" id="ARBA00012465"/>
    </source>
</evidence>
<dbReference type="PROSITE" id="PS00639">
    <property type="entry name" value="THIOL_PROTEASE_HIS"/>
    <property type="match status" value="1"/>
</dbReference>
<dbReference type="FunFam" id="3.90.70.10:FF:000021">
    <property type="entry name" value="Bleomycin hydrolase"/>
    <property type="match status" value="1"/>
</dbReference>
<keyword evidence="5 9" id="KW-0963">Cytoplasm</keyword>
<dbReference type="PANTHER" id="PTHR10363:SF2">
    <property type="entry name" value="BLEOMYCIN HYDROLASE"/>
    <property type="match status" value="1"/>
</dbReference>
<dbReference type="Proteomes" id="UP000287033">
    <property type="component" value="Unassembled WGS sequence"/>
</dbReference>
<dbReference type="STRING" id="137246.A0A401SQU5"/>
<dbReference type="InterPro" id="IPR038765">
    <property type="entry name" value="Papain-like_cys_pep_sf"/>
</dbReference>
<evidence type="ECO:0000256" key="7">
    <source>
        <dbReference type="ARBA" id="ARBA00022801"/>
    </source>
</evidence>
<dbReference type="InterPro" id="IPR004134">
    <property type="entry name" value="Peptidase_C1B"/>
</dbReference>
<keyword evidence="6 9" id="KW-0645">Protease</keyword>
<dbReference type="Pfam" id="PF03051">
    <property type="entry name" value="Peptidase_C1_2"/>
    <property type="match status" value="1"/>
</dbReference>
<evidence type="ECO:0000313" key="11">
    <source>
        <dbReference type="EMBL" id="GCC32757.1"/>
    </source>
</evidence>
<evidence type="ECO:0000256" key="2">
    <source>
        <dbReference type="ARBA" id="ARBA00004496"/>
    </source>
</evidence>